<name>A0A6A6PKX2_9PEZI</name>
<evidence type="ECO:0000313" key="1">
    <source>
        <dbReference type="EMBL" id="KAF2480710.1"/>
    </source>
</evidence>
<dbReference type="Proteomes" id="UP000799767">
    <property type="component" value="Unassembled WGS sequence"/>
</dbReference>
<reference evidence="1" key="1">
    <citation type="journal article" date="2020" name="Stud. Mycol.">
        <title>101 Dothideomycetes genomes: a test case for predicting lifestyles and emergence of pathogens.</title>
        <authorList>
            <person name="Haridas S."/>
            <person name="Albert R."/>
            <person name="Binder M."/>
            <person name="Bloem J."/>
            <person name="Labutti K."/>
            <person name="Salamov A."/>
            <person name="Andreopoulos B."/>
            <person name="Baker S."/>
            <person name="Barry K."/>
            <person name="Bills G."/>
            <person name="Bluhm B."/>
            <person name="Cannon C."/>
            <person name="Castanera R."/>
            <person name="Culley D."/>
            <person name="Daum C."/>
            <person name="Ezra D."/>
            <person name="Gonzalez J."/>
            <person name="Henrissat B."/>
            <person name="Kuo A."/>
            <person name="Liang C."/>
            <person name="Lipzen A."/>
            <person name="Lutzoni F."/>
            <person name="Magnuson J."/>
            <person name="Mondo S."/>
            <person name="Nolan M."/>
            <person name="Ohm R."/>
            <person name="Pangilinan J."/>
            <person name="Park H.-J."/>
            <person name="Ramirez L."/>
            <person name="Alfaro M."/>
            <person name="Sun H."/>
            <person name="Tritt A."/>
            <person name="Yoshinaga Y."/>
            <person name="Zwiers L.-H."/>
            <person name="Turgeon B."/>
            <person name="Goodwin S."/>
            <person name="Spatafora J."/>
            <person name="Crous P."/>
            <person name="Grigoriev I."/>
        </authorList>
    </citation>
    <scope>NUCLEOTIDE SEQUENCE</scope>
    <source>
        <strain evidence="1">CBS 113389</strain>
    </source>
</reference>
<dbReference type="AlphaFoldDB" id="A0A6A6PKX2"/>
<dbReference type="GeneID" id="54471076"/>
<proteinExistence type="predicted"/>
<accession>A0A6A6PKX2</accession>
<sequence length="210" mass="23662">MALLIEGRAGFSTRRVRALAGTAWRGFLFLLCCWVFDFRQAILHHPSSALRATCICTGAGSLLAPSDNRTLPGHAFPVWGARRRIPRHCCFQMISKIDYLRMGLGATCALPLTRRRVRWGGRAPNKDGMICMRVRDRNAANQVLFHRLRKWCFFLTLRLSTCPSCRLSQVVSLARAWWWWNSYRHGPPIHPTSCCHPAAGTASTVGGQKV</sequence>
<gene>
    <name evidence="1" type="ORF">BDY17DRAFT_198426</name>
</gene>
<dbReference type="EMBL" id="MU001639">
    <property type="protein sequence ID" value="KAF2480710.1"/>
    <property type="molecule type" value="Genomic_DNA"/>
</dbReference>
<evidence type="ECO:0000313" key="2">
    <source>
        <dbReference type="Proteomes" id="UP000799767"/>
    </source>
</evidence>
<dbReference type="RefSeq" id="XP_033587280.1">
    <property type="nucleotide sequence ID" value="XM_033730074.1"/>
</dbReference>
<keyword evidence="2" id="KW-1185">Reference proteome</keyword>
<protein>
    <submittedName>
        <fullName evidence="1">Uncharacterized protein</fullName>
    </submittedName>
</protein>
<organism evidence="1 2">
    <name type="scientific">Neohortaea acidophila</name>
    <dbReference type="NCBI Taxonomy" id="245834"/>
    <lineage>
        <taxon>Eukaryota</taxon>
        <taxon>Fungi</taxon>
        <taxon>Dikarya</taxon>
        <taxon>Ascomycota</taxon>
        <taxon>Pezizomycotina</taxon>
        <taxon>Dothideomycetes</taxon>
        <taxon>Dothideomycetidae</taxon>
        <taxon>Mycosphaerellales</taxon>
        <taxon>Teratosphaeriaceae</taxon>
        <taxon>Neohortaea</taxon>
    </lineage>
</organism>